<name>A0A1H6A7V6_9PSEU</name>
<gene>
    <name evidence="6" type="ORF">SAMN02982929_02183</name>
    <name evidence="7" type="ORF">SAMN05216506_11217</name>
</gene>
<comment type="pathway">
    <text evidence="1">Carbohydrate acid metabolism.</text>
</comment>
<evidence type="ECO:0000313" key="8">
    <source>
        <dbReference type="Proteomes" id="UP000199690"/>
    </source>
</evidence>
<reference evidence="6" key="1">
    <citation type="submission" date="2016-10" db="EMBL/GenBank/DDBJ databases">
        <authorList>
            <person name="de Groot N.N."/>
        </authorList>
    </citation>
    <scope>NUCLEOTIDE SEQUENCE [LARGE SCALE GENOMIC DNA]</scope>
    <source>
        <strain evidence="6">ATCC 20501</strain>
    </source>
</reference>
<proteinExistence type="inferred from homology"/>
<keyword evidence="8" id="KW-1185">Reference proteome</keyword>
<evidence type="ECO:0000313" key="9">
    <source>
        <dbReference type="Proteomes" id="UP000236729"/>
    </source>
</evidence>
<dbReference type="NCBIfam" id="TIGR01182">
    <property type="entry name" value="eda"/>
    <property type="match status" value="1"/>
</dbReference>
<dbReference type="GO" id="GO:0016829">
    <property type="term" value="F:lyase activity"/>
    <property type="evidence" value="ECO:0007669"/>
    <property type="project" value="UniProtKB-KW"/>
</dbReference>
<dbReference type="SUPFAM" id="SSF51569">
    <property type="entry name" value="Aldolase"/>
    <property type="match status" value="1"/>
</dbReference>
<evidence type="ECO:0000313" key="6">
    <source>
        <dbReference type="EMBL" id="SEG44462.1"/>
    </source>
</evidence>
<organism evidence="6 9">
    <name type="scientific">Saccharopolyspora kobensis</name>
    <dbReference type="NCBI Taxonomy" id="146035"/>
    <lineage>
        <taxon>Bacteria</taxon>
        <taxon>Bacillati</taxon>
        <taxon>Actinomycetota</taxon>
        <taxon>Actinomycetes</taxon>
        <taxon>Pseudonocardiales</taxon>
        <taxon>Pseudonocardiaceae</taxon>
        <taxon>Saccharopolyspora</taxon>
    </lineage>
</organism>
<keyword evidence="5" id="KW-0119">Carbohydrate metabolism</keyword>
<dbReference type="Proteomes" id="UP000199690">
    <property type="component" value="Unassembled WGS sequence"/>
</dbReference>
<dbReference type="EMBL" id="FOME01000012">
    <property type="protein sequence ID" value="SFE51653.1"/>
    <property type="molecule type" value="Genomic_DNA"/>
</dbReference>
<dbReference type="PANTHER" id="PTHR30246:SF1">
    <property type="entry name" value="2-DEHYDRO-3-DEOXY-6-PHOSPHOGALACTONATE ALDOLASE-RELATED"/>
    <property type="match status" value="1"/>
</dbReference>
<protein>
    <submittedName>
        <fullName evidence="6">2-dehydro-3-deoxyphosphogluconate aldolase / (4S)-4-hydroxy-2-oxoglutarate aldolase</fullName>
    </submittedName>
    <submittedName>
        <fullName evidence="7">2-keto-3-deoxy-phosphogluconate aldolase</fullName>
    </submittedName>
</protein>
<accession>A0A1I2B8L2</accession>
<dbReference type="Pfam" id="PF01081">
    <property type="entry name" value="Aldolase"/>
    <property type="match status" value="1"/>
</dbReference>
<evidence type="ECO:0000313" key="7">
    <source>
        <dbReference type="EMBL" id="SFE51653.1"/>
    </source>
</evidence>
<evidence type="ECO:0000256" key="4">
    <source>
        <dbReference type="ARBA" id="ARBA00023239"/>
    </source>
</evidence>
<sequence length="216" mass="22041">MDELLRLDRLRRTGVIAVLRAPSADVAVRASEALIAGGVTGIEVTYSTPGAPTAIERLRQAHGDAVHLGAGTIRTAEQAAEAAAAGAQFLVSPGTDPEVARAMLGTGVDVLLGALTPSEVMAAHRLGAHAVKIFPASLGGPAYLKALRGPFPDIAMMPTGGVASDNIADWLDAGAVAVGAGGELCPKAAMLAEDWDEIRAIARKFALAHREAVARG</sequence>
<dbReference type="InterPro" id="IPR013785">
    <property type="entry name" value="Aldolase_TIM"/>
</dbReference>
<dbReference type="RefSeq" id="WP_093356642.1">
    <property type="nucleotide sequence ID" value="NZ_FNVB01000003.1"/>
</dbReference>
<comment type="similarity">
    <text evidence="2">Belongs to the KHG/KDPG aldolase family.</text>
</comment>
<dbReference type="EMBL" id="FNVB01000003">
    <property type="protein sequence ID" value="SEG44462.1"/>
    <property type="molecule type" value="Genomic_DNA"/>
</dbReference>
<accession>A0A1H6A7V6</accession>
<dbReference type="AlphaFoldDB" id="A0A1H6A7V6"/>
<evidence type="ECO:0000256" key="2">
    <source>
        <dbReference type="ARBA" id="ARBA00006906"/>
    </source>
</evidence>
<dbReference type="Proteomes" id="UP000236729">
    <property type="component" value="Unassembled WGS sequence"/>
</dbReference>
<evidence type="ECO:0000256" key="3">
    <source>
        <dbReference type="ARBA" id="ARBA00011233"/>
    </source>
</evidence>
<dbReference type="Gene3D" id="3.20.20.70">
    <property type="entry name" value="Aldolase class I"/>
    <property type="match status" value="1"/>
</dbReference>
<reference evidence="8 9" key="2">
    <citation type="submission" date="2016-10" db="EMBL/GenBank/DDBJ databases">
        <authorList>
            <person name="Varghese N."/>
            <person name="Submissions S."/>
        </authorList>
    </citation>
    <scope>NUCLEOTIDE SEQUENCE [LARGE SCALE GENOMIC DNA]</scope>
    <source>
        <strain evidence="9">ATCC 20501</strain>
        <strain evidence="7 8">CGMCC 4.3529</strain>
    </source>
</reference>
<evidence type="ECO:0000256" key="5">
    <source>
        <dbReference type="ARBA" id="ARBA00023277"/>
    </source>
</evidence>
<dbReference type="CDD" id="cd00452">
    <property type="entry name" value="KDPG_aldolase"/>
    <property type="match status" value="1"/>
</dbReference>
<comment type="subunit">
    <text evidence="3">Homotrimer.</text>
</comment>
<dbReference type="InterPro" id="IPR000887">
    <property type="entry name" value="Aldlse_KDPG_KHG"/>
</dbReference>
<keyword evidence="4" id="KW-0456">Lyase</keyword>
<dbReference type="PANTHER" id="PTHR30246">
    <property type="entry name" value="2-KETO-3-DEOXY-6-PHOSPHOGLUCONATE ALDOLASE"/>
    <property type="match status" value="1"/>
</dbReference>
<dbReference type="SMR" id="A0A1H6A7V6"/>
<evidence type="ECO:0000256" key="1">
    <source>
        <dbReference type="ARBA" id="ARBA00004761"/>
    </source>
</evidence>